<dbReference type="InterPro" id="IPR015813">
    <property type="entry name" value="Pyrv/PenolPyrv_kinase-like_dom"/>
</dbReference>
<keyword evidence="7" id="KW-0547">Nucleotide-binding</keyword>
<dbReference type="EMBL" id="VJMH01005348">
    <property type="protein sequence ID" value="KAF0696998.1"/>
    <property type="molecule type" value="Genomic_DNA"/>
</dbReference>
<evidence type="ECO:0000256" key="3">
    <source>
        <dbReference type="ARBA" id="ARBA00008663"/>
    </source>
</evidence>
<evidence type="ECO:0000256" key="1">
    <source>
        <dbReference type="ARBA" id="ARBA00001958"/>
    </source>
</evidence>
<dbReference type="InterPro" id="IPR015795">
    <property type="entry name" value="Pyrv_Knase_C"/>
</dbReference>
<dbReference type="Gene3D" id="3.40.1380.20">
    <property type="entry name" value="Pyruvate kinase, C-terminal domain"/>
    <property type="match status" value="1"/>
</dbReference>
<proteinExistence type="inferred from homology"/>
<evidence type="ECO:0000313" key="17">
    <source>
        <dbReference type="EMBL" id="VFT89125.1"/>
    </source>
</evidence>
<feature type="domain" description="Pyruvate kinase C-terminal" evidence="15">
    <location>
        <begin position="406"/>
        <end position="518"/>
    </location>
</feature>
<keyword evidence="18" id="KW-1185">Reference proteome</keyword>
<dbReference type="Gene3D" id="3.20.20.60">
    <property type="entry name" value="Phosphoenolpyruvate-binding domains"/>
    <property type="match status" value="1"/>
</dbReference>
<dbReference type="PROSITE" id="PS00110">
    <property type="entry name" value="PYRUVATE_KINASE"/>
    <property type="match status" value="1"/>
</dbReference>
<keyword evidence="12" id="KW-0670">Pyruvate</keyword>
<evidence type="ECO:0000256" key="10">
    <source>
        <dbReference type="ARBA" id="ARBA00022842"/>
    </source>
</evidence>
<accession>A0A485KV34</accession>
<keyword evidence="9" id="KW-0067">ATP-binding</keyword>
<dbReference type="Pfam" id="PF00224">
    <property type="entry name" value="PK"/>
    <property type="match status" value="1"/>
</dbReference>
<dbReference type="Pfam" id="PF02887">
    <property type="entry name" value="PK_C"/>
    <property type="match status" value="1"/>
</dbReference>
<dbReference type="GO" id="GO:0030955">
    <property type="term" value="F:potassium ion binding"/>
    <property type="evidence" value="ECO:0007669"/>
    <property type="project" value="InterPro"/>
</dbReference>
<reference evidence="16" key="2">
    <citation type="submission" date="2019-06" db="EMBL/GenBank/DDBJ databases">
        <title>Genomics analysis of Aphanomyces spp. identifies a new class of oomycete effector associated with host adaptation.</title>
        <authorList>
            <person name="Gaulin E."/>
        </authorList>
    </citation>
    <scope>NUCLEOTIDE SEQUENCE</scope>
    <source>
        <strain evidence="16">CBS 578.67</strain>
    </source>
</reference>
<dbReference type="PANTHER" id="PTHR11817">
    <property type="entry name" value="PYRUVATE KINASE"/>
    <property type="match status" value="1"/>
</dbReference>
<evidence type="ECO:0000256" key="2">
    <source>
        <dbReference type="ARBA" id="ARBA00004997"/>
    </source>
</evidence>
<dbReference type="UniPathway" id="UPA00109">
    <property type="reaction ID" value="UER00188"/>
</dbReference>
<keyword evidence="8 13" id="KW-0418">Kinase</keyword>
<keyword evidence="5 13" id="KW-0808">Transferase</keyword>
<protein>
    <recommendedName>
        <fullName evidence="4 13">Pyruvate kinase</fullName>
        <ecNumber evidence="4 13">2.7.1.40</ecNumber>
    </recommendedName>
</protein>
<sequence>MLSRLVRPNTGVSARTFYRHAATSSSSIYIPPRTRDTKIMCTVGPASETLDVLKGLIERGARIFRLNFSHGDFESHGRRLDTIRAASKELGIPVAVCGDLQGPKIRVGTVPDTIQQGGVKPSVGGLIHVRAGDTVLLSATATDSSISADDGVATLSLTYQDMVHEVEPGHLVLINDGAIRMEALGRDGNDILRCRVLVGGDITSGKGINLPESNIKAPAITDKDWACVEWAKAHSVDYVALSFVREAAEVAALKAVLGDAVHVISKIEKPQAIANLNDIVDASDAIMVARGDLGVEMELAAVPIIQKQIIAQSQLYGKPCIVATQMLESMIHNVIPTRAEASDVANAIWDGADAVMLSAESATGAHPQVVVSTMAQIIEQAESLESHKSVNTPPARNAVAHKLTAALAHGAWHVTQKTEIKVVVCWSQHGNAARYLSQNDLKVPIIAFSDNERSVHHMALYNGITPVHMQIPPSLSDFIQAGEDVLLANKWVQPGDLVLFLGGRPLGASKSTNSMTVHEIGAATD</sequence>
<dbReference type="SUPFAM" id="SSF51621">
    <property type="entry name" value="Phosphoenolpyruvate/pyruvate domain"/>
    <property type="match status" value="1"/>
</dbReference>
<comment type="pathway">
    <text evidence="2 13">Carbohydrate degradation; glycolysis; pyruvate from D-glyceraldehyde 3-phosphate: step 5/5.</text>
</comment>
<evidence type="ECO:0000256" key="9">
    <source>
        <dbReference type="ARBA" id="ARBA00022840"/>
    </source>
</evidence>
<keyword evidence="6" id="KW-0479">Metal-binding</keyword>
<comment type="similarity">
    <text evidence="3 13">Belongs to the pyruvate kinase family.</text>
</comment>
<evidence type="ECO:0000313" key="16">
    <source>
        <dbReference type="EMBL" id="KAF0696998.1"/>
    </source>
</evidence>
<dbReference type="GO" id="GO:0016301">
    <property type="term" value="F:kinase activity"/>
    <property type="evidence" value="ECO:0007669"/>
    <property type="project" value="UniProtKB-KW"/>
</dbReference>
<evidence type="ECO:0000256" key="11">
    <source>
        <dbReference type="ARBA" id="ARBA00023152"/>
    </source>
</evidence>
<evidence type="ECO:0000259" key="14">
    <source>
        <dbReference type="Pfam" id="PF00224"/>
    </source>
</evidence>
<dbReference type="InterPro" id="IPR040442">
    <property type="entry name" value="Pyrv_kinase-like_dom_sf"/>
</dbReference>
<dbReference type="GO" id="GO:0004743">
    <property type="term" value="F:pyruvate kinase activity"/>
    <property type="evidence" value="ECO:0007669"/>
    <property type="project" value="UniProtKB-EC"/>
</dbReference>
<dbReference type="InterPro" id="IPR011037">
    <property type="entry name" value="Pyrv_Knase-like_insert_dom_sf"/>
</dbReference>
<dbReference type="Gene3D" id="2.40.33.10">
    <property type="entry name" value="PK beta-barrel domain-like"/>
    <property type="match status" value="1"/>
</dbReference>
<evidence type="ECO:0000259" key="15">
    <source>
        <dbReference type="Pfam" id="PF02887"/>
    </source>
</evidence>
<evidence type="ECO:0000256" key="6">
    <source>
        <dbReference type="ARBA" id="ARBA00022723"/>
    </source>
</evidence>
<dbReference type="InterPro" id="IPR036918">
    <property type="entry name" value="Pyrv_Knase_C_sf"/>
</dbReference>
<dbReference type="EC" id="2.7.1.40" evidence="4 13"/>
<organism evidence="17 18">
    <name type="scientific">Aphanomyces stellatus</name>
    <dbReference type="NCBI Taxonomy" id="120398"/>
    <lineage>
        <taxon>Eukaryota</taxon>
        <taxon>Sar</taxon>
        <taxon>Stramenopiles</taxon>
        <taxon>Oomycota</taxon>
        <taxon>Saprolegniomycetes</taxon>
        <taxon>Saprolegniales</taxon>
        <taxon>Verrucalvaceae</taxon>
        <taxon>Aphanomyces</taxon>
    </lineage>
</organism>
<dbReference type="PRINTS" id="PR01050">
    <property type="entry name" value="PYRUVTKNASE"/>
</dbReference>
<evidence type="ECO:0000256" key="7">
    <source>
        <dbReference type="ARBA" id="ARBA00022741"/>
    </source>
</evidence>
<dbReference type="SUPFAM" id="SSF50800">
    <property type="entry name" value="PK beta-barrel domain-like"/>
    <property type="match status" value="1"/>
</dbReference>
<evidence type="ECO:0000256" key="13">
    <source>
        <dbReference type="RuleBase" id="RU000504"/>
    </source>
</evidence>
<evidence type="ECO:0000256" key="8">
    <source>
        <dbReference type="ARBA" id="ARBA00022777"/>
    </source>
</evidence>
<gene>
    <name evidence="17" type="primary">Aste57867_12272</name>
    <name evidence="16" type="ORF">As57867_012227</name>
    <name evidence="17" type="ORF">ASTE57867_12272</name>
</gene>
<keyword evidence="10 13" id="KW-0460">Magnesium</keyword>
<dbReference type="NCBIfam" id="NF004491">
    <property type="entry name" value="PRK05826.1"/>
    <property type="match status" value="1"/>
</dbReference>
<evidence type="ECO:0000256" key="4">
    <source>
        <dbReference type="ARBA" id="ARBA00012142"/>
    </source>
</evidence>
<evidence type="ECO:0000256" key="12">
    <source>
        <dbReference type="ARBA" id="ARBA00023317"/>
    </source>
</evidence>
<dbReference type="EMBL" id="CAADRA010005369">
    <property type="protein sequence ID" value="VFT89125.1"/>
    <property type="molecule type" value="Genomic_DNA"/>
</dbReference>
<dbReference type="GO" id="GO:0005524">
    <property type="term" value="F:ATP binding"/>
    <property type="evidence" value="ECO:0007669"/>
    <property type="project" value="UniProtKB-KW"/>
</dbReference>
<dbReference type="InterPro" id="IPR015793">
    <property type="entry name" value="Pyrv_Knase_brl"/>
</dbReference>
<dbReference type="InterPro" id="IPR001697">
    <property type="entry name" value="Pyr_Knase"/>
</dbReference>
<dbReference type="InterPro" id="IPR015806">
    <property type="entry name" value="Pyrv_Knase_insert_dom_sf"/>
</dbReference>
<dbReference type="AlphaFoldDB" id="A0A485KV34"/>
<dbReference type="GO" id="GO:0000287">
    <property type="term" value="F:magnesium ion binding"/>
    <property type="evidence" value="ECO:0007669"/>
    <property type="project" value="InterPro"/>
</dbReference>
<feature type="domain" description="Pyruvate kinase barrel" evidence="14">
    <location>
        <begin position="35"/>
        <end position="369"/>
    </location>
</feature>
<dbReference type="NCBIfam" id="TIGR01064">
    <property type="entry name" value="pyruv_kin"/>
    <property type="match status" value="1"/>
</dbReference>
<comment type="cofactor">
    <cofactor evidence="1">
        <name>K(+)</name>
        <dbReference type="ChEBI" id="CHEBI:29103"/>
    </cofactor>
</comment>
<evidence type="ECO:0000313" key="18">
    <source>
        <dbReference type="Proteomes" id="UP000332933"/>
    </source>
</evidence>
<dbReference type="InterPro" id="IPR018209">
    <property type="entry name" value="Pyrv_Knase_AS"/>
</dbReference>
<evidence type="ECO:0000256" key="5">
    <source>
        <dbReference type="ARBA" id="ARBA00022679"/>
    </source>
</evidence>
<comment type="catalytic activity">
    <reaction evidence="13">
        <text>pyruvate + ATP = phosphoenolpyruvate + ADP + H(+)</text>
        <dbReference type="Rhea" id="RHEA:18157"/>
        <dbReference type="ChEBI" id="CHEBI:15361"/>
        <dbReference type="ChEBI" id="CHEBI:15378"/>
        <dbReference type="ChEBI" id="CHEBI:30616"/>
        <dbReference type="ChEBI" id="CHEBI:58702"/>
        <dbReference type="ChEBI" id="CHEBI:456216"/>
        <dbReference type="EC" id="2.7.1.40"/>
    </reaction>
</comment>
<reference evidence="17 18" key="1">
    <citation type="submission" date="2019-03" db="EMBL/GenBank/DDBJ databases">
        <authorList>
            <person name="Gaulin E."/>
            <person name="Dumas B."/>
        </authorList>
    </citation>
    <scope>NUCLEOTIDE SEQUENCE [LARGE SCALE GENOMIC DNA]</scope>
    <source>
        <strain evidence="17">CBS 568.67</strain>
    </source>
</reference>
<name>A0A485KV34_9STRA</name>
<dbReference type="Proteomes" id="UP000332933">
    <property type="component" value="Unassembled WGS sequence"/>
</dbReference>
<dbReference type="OrthoDB" id="108365at2759"/>
<keyword evidence="11 13" id="KW-0324">Glycolysis</keyword>
<dbReference type="SUPFAM" id="SSF52935">
    <property type="entry name" value="PK C-terminal domain-like"/>
    <property type="match status" value="1"/>
</dbReference>